<dbReference type="AlphaFoldDB" id="A0A562SJF0"/>
<comment type="caution">
    <text evidence="1">The sequence shown here is derived from an EMBL/GenBank/DDBJ whole genome shotgun (WGS) entry which is preliminary data.</text>
</comment>
<organism evidence="1 2">
    <name type="scientific">Lacibacter cauensis</name>
    <dbReference type="NCBI Taxonomy" id="510947"/>
    <lineage>
        <taxon>Bacteria</taxon>
        <taxon>Pseudomonadati</taxon>
        <taxon>Bacteroidota</taxon>
        <taxon>Chitinophagia</taxon>
        <taxon>Chitinophagales</taxon>
        <taxon>Chitinophagaceae</taxon>
        <taxon>Lacibacter</taxon>
    </lineage>
</organism>
<dbReference type="InterPro" id="IPR036938">
    <property type="entry name" value="PAP2/HPO_sf"/>
</dbReference>
<reference evidence="1 2" key="1">
    <citation type="journal article" date="2015" name="Stand. Genomic Sci.">
        <title>Genomic Encyclopedia of Bacterial and Archaeal Type Strains, Phase III: the genomes of soil and plant-associated and newly described type strains.</title>
        <authorList>
            <person name="Whitman W.B."/>
            <person name="Woyke T."/>
            <person name="Klenk H.P."/>
            <person name="Zhou Y."/>
            <person name="Lilburn T.G."/>
            <person name="Beck B.J."/>
            <person name="De Vos P."/>
            <person name="Vandamme P."/>
            <person name="Eisen J.A."/>
            <person name="Garrity G."/>
            <person name="Hugenholtz P."/>
            <person name="Kyrpides N.C."/>
        </authorList>
    </citation>
    <scope>NUCLEOTIDE SEQUENCE [LARGE SCALE GENOMIC DNA]</scope>
    <source>
        <strain evidence="1 2">CGMCC 1.7271</strain>
    </source>
</reference>
<evidence type="ECO:0000313" key="2">
    <source>
        <dbReference type="Proteomes" id="UP000316167"/>
    </source>
</evidence>
<keyword evidence="2" id="KW-1185">Reference proteome</keyword>
<accession>A0A562SJF0</accession>
<dbReference type="SUPFAM" id="SSF48317">
    <property type="entry name" value="Acid phosphatase/Vanadium-dependent haloperoxidase"/>
    <property type="match status" value="1"/>
</dbReference>
<dbReference type="OrthoDB" id="9780455at2"/>
<name>A0A562SJF0_9BACT</name>
<dbReference type="PANTHER" id="PTHR34599">
    <property type="entry name" value="PEROXIDASE-RELATED"/>
    <property type="match status" value="1"/>
</dbReference>
<dbReference type="CDD" id="cd03398">
    <property type="entry name" value="PAP2_haloperoxidase"/>
    <property type="match status" value="1"/>
</dbReference>
<dbReference type="RefSeq" id="WP_144886490.1">
    <property type="nucleotide sequence ID" value="NZ_VLLE01000004.1"/>
</dbReference>
<dbReference type="PANTHER" id="PTHR34599:SF2">
    <property type="entry name" value="TRAF-TYPE DOMAIN-CONTAINING PROTEIN"/>
    <property type="match status" value="1"/>
</dbReference>
<evidence type="ECO:0000313" key="1">
    <source>
        <dbReference type="EMBL" id="TWI81288.1"/>
    </source>
</evidence>
<dbReference type="EMBL" id="VLLE01000004">
    <property type="protein sequence ID" value="TWI81288.1"/>
    <property type="molecule type" value="Genomic_DNA"/>
</dbReference>
<sequence>MKKNFAFLSAFVSLAFLFIGCQKEISATNDASALAIAAKNVQLKGHLQQTKTFSSDVAIHWMDMQVKQMRAYPGIIGNVAYSRHYAYSGIALYEAVVPGMPAYQSIASQLNGLSGLPKTKPGLAYHWAASANAALAFMNKKLFPNATAEKKAEMDNLEATLLVHYSAEADAAIIERSVAFGKAVAEAVFNWSETDGYQNVNNAYTSPVGKSGGIYWTAPNPMPVHSLPYIGNLRRMVATSGEDAALPPPPYEELASMTLEVIHAKPAPGTNEYNMAFWWRDFPGTSTPGHYVSILKQVLQKEQPSLDVAALAYALGGIIDVDITISTWQDKYKYLLARPFNYDDVIGQPFTSLLGAPHPEYPAGHATLSAANAEAMTAIFGDNHAFTDSTFYNMVLPDGSKLQPRQFNSFREAGEEAGWSRLYGGIHYRISIERGFWQGRKVANNIISTLKFLKD</sequence>
<dbReference type="Proteomes" id="UP000316167">
    <property type="component" value="Unassembled WGS sequence"/>
</dbReference>
<dbReference type="Gene3D" id="1.10.606.20">
    <property type="match status" value="1"/>
</dbReference>
<gene>
    <name evidence="1" type="ORF">IQ13_2305</name>
</gene>
<protein>
    <submittedName>
        <fullName evidence="1">PAP2 superfamily protein</fullName>
    </submittedName>
</protein>
<dbReference type="PROSITE" id="PS51257">
    <property type="entry name" value="PROKAR_LIPOPROTEIN"/>
    <property type="match status" value="1"/>
</dbReference>
<proteinExistence type="predicted"/>
<dbReference type="InterPro" id="IPR052559">
    <property type="entry name" value="V-haloperoxidase"/>
</dbReference>